<dbReference type="PANTHER" id="PTHR43414">
    <property type="entry name" value="MULTIDRUG RESISTANCE PROTEIN MDTG"/>
    <property type="match status" value="1"/>
</dbReference>
<dbReference type="SUPFAM" id="SSF103473">
    <property type="entry name" value="MFS general substrate transporter"/>
    <property type="match status" value="1"/>
</dbReference>
<feature type="transmembrane region" description="Helical" evidence="7">
    <location>
        <begin position="185"/>
        <end position="203"/>
    </location>
</feature>
<evidence type="ECO:0000313" key="9">
    <source>
        <dbReference type="EMBL" id="MDR6226899.1"/>
    </source>
</evidence>
<feature type="transmembrane region" description="Helical" evidence="7">
    <location>
        <begin position="388"/>
        <end position="409"/>
    </location>
</feature>
<dbReference type="InterPro" id="IPR011701">
    <property type="entry name" value="MFS"/>
</dbReference>
<comment type="subcellular location">
    <subcellularLocation>
        <location evidence="1">Cell membrane</location>
        <topology evidence="1">Multi-pass membrane protein</topology>
    </subcellularLocation>
</comment>
<name>A0ABU1IRV4_9BACL</name>
<dbReference type="InterPro" id="IPR020846">
    <property type="entry name" value="MFS_dom"/>
</dbReference>
<comment type="caution">
    <text evidence="9">The sequence shown here is derived from an EMBL/GenBank/DDBJ whole genome shotgun (WGS) entry which is preliminary data.</text>
</comment>
<keyword evidence="6 7" id="KW-0472">Membrane</keyword>
<sequence>MNKEPEPSFLSRVTGRIRNTVRNVRNRYHSIVWVHFWLTLSRCITGFMLYPYLVIYMTEQLGASAVAAAGAISFPSFIALFFKLWAGNLSDRFGRRPVLLFAPLMQFCVLIGMIFATEVWHFYVLLTLNGLSFNLFLPAEYAQIADVVPEEKRTEAYSLNNIAINIGASIGPLLGIAAYQLNPTLIFGAEAMVALFTVAMVYVKIPETLPRTDAASTVQTKQSVLLGLASHWPLYLLILLTVPIYMVEMQMNSTLPLYLKEHFVDYLLVYGVLRTVTGVLTAVLQMPVTLWSERWKSTHVIFAGYLLLVGYGLIYGFAPFFWVLLIAEFFWAMSDMLLAPRLKKVVSIMAEPRVRARYFSLFDINLSLGKMTAPVLGSVVLVSYGGQVLFGGLAALLLLTGLFQLLLISRILAVKSSGRPETPEVAG</sequence>
<dbReference type="PROSITE" id="PS00216">
    <property type="entry name" value="SUGAR_TRANSPORT_1"/>
    <property type="match status" value="1"/>
</dbReference>
<feature type="transmembrane region" description="Helical" evidence="7">
    <location>
        <begin position="297"/>
        <end position="314"/>
    </location>
</feature>
<keyword evidence="5 7" id="KW-1133">Transmembrane helix</keyword>
<dbReference type="PROSITE" id="PS50850">
    <property type="entry name" value="MFS"/>
    <property type="match status" value="1"/>
</dbReference>
<proteinExistence type="predicted"/>
<dbReference type="Gene3D" id="1.20.1250.20">
    <property type="entry name" value="MFS general substrate transporter like domains"/>
    <property type="match status" value="1"/>
</dbReference>
<evidence type="ECO:0000256" key="1">
    <source>
        <dbReference type="ARBA" id="ARBA00004651"/>
    </source>
</evidence>
<feature type="transmembrane region" description="Helical" evidence="7">
    <location>
        <begin position="224"/>
        <end position="246"/>
    </location>
</feature>
<feature type="transmembrane region" description="Helical" evidence="7">
    <location>
        <begin position="65"/>
        <end position="86"/>
    </location>
</feature>
<dbReference type="Pfam" id="PF07690">
    <property type="entry name" value="MFS_1"/>
    <property type="match status" value="1"/>
</dbReference>
<feature type="transmembrane region" description="Helical" evidence="7">
    <location>
        <begin position="98"/>
        <end position="116"/>
    </location>
</feature>
<evidence type="ECO:0000256" key="3">
    <source>
        <dbReference type="ARBA" id="ARBA00022475"/>
    </source>
</evidence>
<evidence type="ECO:0000259" key="8">
    <source>
        <dbReference type="PROSITE" id="PS50850"/>
    </source>
</evidence>
<gene>
    <name evidence="9" type="ORF">JOE21_002909</name>
</gene>
<keyword evidence="2" id="KW-0813">Transport</keyword>
<dbReference type="InterPro" id="IPR036259">
    <property type="entry name" value="MFS_trans_sf"/>
</dbReference>
<evidence type="ECO:0000313" key="10">
    <source>
        <dbReference type="Proteomes" id="UP001185012"/>
    </source>
</evidence>
<dbReference type="CDD" id="cd17329">
    <property type="entry name" value="MFS_MdtH_MDR_like"/>
    <property type="match status" value="1"/>
</dbReference>
<keyword evidence="3" id="KW-1003">Cell membrane</keyword>
<accession>A0ABU1IRV4</accession>
<dbReference type="RefSeq" id="WP_309867422.1">
    <property type="nucleotide sequence ID" value="NZ_JAVDQG010000006.1"/>
</dbReference>
<dbReference type="InterPro" id="IPR005829">
    <property type="entry name" value="Sugar_transporter_CS"/>
</dbReference>
<dbReference type="Proteomes" id="UP001185012">
    <property type="component" value="Unassembled WGS sequence"/>
</dbReference>
<keyword evidence="10" id="KW-1185">Reference proteome</keyword>
<evidence type="ECO:0000256" key="4">
    <source>
        <dbReference type="ARBA" id="ARBA00022692"/>
    </source>
</evidence>
<feature type="transmembrane region" description="Helical" evidence="7">
    <location>
        <begin position="122"/>
        <end position="141"/>
    </location>
</feature>
<evidence type="ECO:0000256" key="7">
    <source>
        <dbReference type="SAM" id="Phobius"/>
    </source>
</evidence>
<organism evidence="9 10">
    <name type="scientific">Desmospora profundinema</name>
    <dbReference type="NCBI Taxonomy" id="1571184"/>
    <lineage>
        <taxon>Bacteria</taxon>
        <taxon>Bacillati</taxon>
        <taxon>Bacillota</taxon>
        <taxon>Bacilli</taxon>
        <taxon>Bacillales</taxon>
        <taxon>Thermoactinomycetaceae</taxon>
        <taxon>Desmospora</taxon>
    </lineage>
</organism>
<feature type="transmembrane region" description="Helical" evidence="7">
    <location>
        <begin position="162"/>
        <end position="179"/>
    </location>
</feature>
<feature type="domain" description="Major facilitator superfamily (MFS) profile" evidence="8">
    <location>
        <begin position="30"/>
        <end position="412"/>
    </location>
</feature>
<feature type="transmembrane region" description="Helical" evidence="7">
    <location>
        <begin position="32"/>
        <end position="53"/>
    </location>
</feature>
<dbReference type="EMBL" id="JAVDQG010000006">
    <property type="protein sequence ID" value="MDR6226899.1"/>
    <property type="molecule type" value="Genomic_DNA"/>
</dbReference>
<evidence type="ECO:0000256" key="5">
    <source>
        <dbReference type="ARBA" id="ARBA00022989"/>
    </source>
</evidence>
<reference evidence="9 10" key="1">
    <citation type="submission" date="2023-07" db="EMBL/GenBank/DDBJ databases">
        <title>Genomic Encyclopedia of Type Strains, Phase IV (KMG-IV): sequencing the most valuable type-strain genomes for metagenomic binning, comparative biology and taxonomic classification.</title>
        <authorList>
            <person name="Goeker M."/>
        </authorList>
    </citation>
    <scope>NUCLEOTIDE SEQUENCE [LARGE SCALE GENOMIC DNA]</scope>
    <source>
        <strain evidence="9 10">DSM 45903</strain>
    </source>
</reference>
<protein>
    <submittedName>
        <fullName evidence="9">MFS family permease</fullName>
    </submittedName>
</protein>
<evidence type="ECO:0000256" key="2">
    <source>
        <dbReference type="ARBA" id="ARBA00022448"/>
    </source>
</evidence>
<keyword evidence="4 7" id="KW-0812">Transmembrane</keyword>
<dbReference type="PANTHER" id="PTHR43414:SF1">
    <property type="entry name" value="PEPTIDE PERMEASE"/>
    <property type="match status" value="1"/>
</dbReference>
<evidence type="ECO:0000256" key="6">
    <source>
        <dbReference type="ARBA" id="ARBA00023136"/>
    </source>
</evidence>
<feature type="transmembrane region" description="Helical" evidence="7">
    <location>
        <begin position="266"/>
        <end position="285"/>
    </location>
</feature>